<protein>
    <submittedName>
        <fullName evidence="6">Peptidase A1 domain-containing protein</fullName>
    </submittedName>
</protein>
<evidence type="ECO:0000256" key="1">
    <source>
        <dbReference type="ARBA" id="ARBA00007447"/>
    </source>
</evidence>
<feature type="chain" id="PRO_5043126759" evidence="2">
    <location>
        <begin position="21"/>
        <end position="116"/>
    </location>
</feature>
<feature type="signal peptide" evidence="2">
    <location>
        <begin position="1"/>
        <end position="20"/>
    </location>
</feature>
<evidence type="ECO:0000259" key="3">
    <source>
        <dbReference type="PROSITE" id="PS51767"/>
    </source>
</evidence>
<dbReference type="WBParaSite" id="TCLT_0001072501-mRNA-1">
    <property type="protein sequence ID" value="TCLT_0001072501-mRNA-1"/>
    <property type="gene ID" value="TCLT_0001072501"/>
</dbReference>
<proteinExistence type="inferred from homology"/>
<accession>A0A0N5DC06</accession>
<dbReference type="AlphaFoldDB" id="A0A0N5DC06"/>
<dbReference type="EMBL" id="UYYF01005286">
    <property type="protein sequence ID" value="VDN08420.1"/>
    <property type="molecule type" value="Genomic_DNA"/>
</dbReference>
<evidence type="ECO:0000313" key="5">
    <source>
        <dbReference type="Proteomes" id="UP000276776"/>
    </source>
</evidence>
<dbReference type="InterPro" id="IPR021109">
    <property type="entry name" value="Peptidase_aspartic_dom_sf"/>
</dbReference>
<dbReference type="PANTHER" id="PTHR47966:SF51">
    <property type="entry name" value="BETA-SITE APP-CLEAVING ENZYME, ISOFORM A-RELATED"/>
    <property type="match status" value="1"/>
</dbReference>
<dbReference type="GO" id="GO:0004190">
    <property type="term" value="F:aspartic-type endopeptidase activity"/>
    <property type="evidence" value="ECO:0007669"/>
    <property type="project" value="InterPro"/>
</dbReference>
<comment type="similarity">
    <text evidence="1">Belongs to the peptidase A1 family.</text>
</comment>
<dbReference type="Pfam" id="PF00026">
    <property type="entry name" value="Asp"/>
    <property type="match status" value="1"/>
</dbReference>
<evidence type="ECO:0000256" key="2">
    <source>
        <dbReference type="SAM" id="SignalP"/>
    </source>
</evidence>
<dbReference type="PANTHER" id="PTHR47966">
    <property type="entry name" value="BETA-SITE APP-CLEAVING ENZYME, ISOFORM A-RELATED"/>
    <property type="match status" value="1"/>
</dbReference>
<dbReference type="PROSITE" id="PS51767">
    <property type="entry name" value="PEPTIDASE_A1"/>
    <property type="match status" value="1"/>
</dbReference>
<feature type="domain" description="Peptidase A1" evidence="3">
    <location>
        <begin position="69"/>
        <end position="116"/>
    </location>
</feature>
<evidence type="ECO:0000313" key="4">
    <source>
        <dbReference type="EMBL" id="VDN08420.1"/>
    </source>
</evidence>
<organism evidence="6">
    <name type="scientific">Thelazia callipaeda</name>
    <name type="common">Oriental eyeworm</name>
    <name type="synonym">Parasitic nematode</name>
    <dbReference type="NCBI Taxonomy" id="103827"/>
    <lineage>
        <taxon>Eukaryota</taxon>
        <taxon>Metazoa</taxon>
        <taxon>Ecdysozoa</taxon>
        <taxon>Nematoda</taxon>
        <taxon>Chromadorea</taxon>
        <taxon>Rhabditida</taxon>
        <taxon>Spirurina</taxon>
        <taxon>Spiruromorpha</taxon>
        <taxon>Thelazioidea</taxon>
        <taxon>Thelaziidae</taxon>
        <taxon>Thelazia</taxon>
    </lineage>
</organism>
<name>A0A0N5DC06_THECL</name>
<dbReference type="Proteomes" id="UP000276776">
    <property type="component" value="Unassembled WGS sequence"/>
</dbReference>
<dbReference type="SUPFAM" id="SSF50630">
    <property type="entry name" value="Acid proteases"/>
    <property type="match status" value="1"/>
</dbReference>
<evidence type="ECO:0000313" key="6">
    <source>
        <dbReference type="WBParaSite" id="TCLT_0001072501-mRNA-1"/>
    </source>
</evidence>
<dbReference type="OrthoDB" id="5842090at2759"/>
<dbReference type="GO" id="GO:0006508">
    <property type="term" value="P:proteolysis"/>
    <property type="evidence" value="ECO:0007669"/>
    <property type="project" value="InterPro"/>
</dbReference>
<reference evidence="4 5" key="2">
    <citation type="submission" date="2018-11" db="EMBL/GenBank/DDBJ databases">
        <authorList>
            <consortium name="Pathogen Informatics"/>
        </authorList>
    </citation>
    <scope>NUCLEOTIDE SEQUENCE [LARGE SCALE GENOMIC DNA]</scope>
</reference>
<keyword evidence="5" id="KW-1185">Reference proteome</keyword>
<reference evidence="6" key="1">
    <citation type="submission" date="2017-02" db="UniProtKB">
        <authorList>
            <consortium name="WormBaseParasite"/>
        </authorList>
    </citation>
    <scope>IDENTIFICATION</scope>
</reference>
<dbReference type="STRING" id="103827.A0A0N5DC06"/>
<keyword evidence="2" id="KW-0732">Signal</keyword>
<dbReference type="InterPro" id="IPR001461">
    <property type="entry name" value="Aspartic_peptidase_A1"/>
</dbReference>
<sequence length="116" mass="13395">MKTSLLIFVTLYCVLLEIQAEVYRAKLSRNVAFRRKFIRNEIQKNLKRLYKPVKRTGTIPVDSIDDLLYTINITLGTPPQKFTVIPDTGSSDLWVVTADYNSEGGYQYKKNTFDPK</sequence>
<gene>
    <name evidence="4" type="ORF">TCLT_LOCUS10707</name>
</gene>
<dbReference type="Gene3D" id="2.40.70.10">
    <property type="entry name" value="Acid Proteases"/>
    <property type="match status" value="1"/>
</dbReference>
<dbReference type="InterPro" id="IPR033121">
    <property type="entry name" value="PEPTIDASE_A1"/>
</dbReference>